<dbReference type="Proteomes" id="UP000741013">
    <property type="component" value="Unassembled WGS sequence"/>
</dbReference>
<keyword evidence="2" id="KW-1133">Transmembrane helix</keyword>
<evidence type="ECO:0000313" key="4">
    <source>
        <dbReference type="Proteomes" id="UP000741013"/>
    </source>
</evidence>
<name>A0ABS4PIW6_9PSEU</name>
<protein>
    <recommendedName>
        <fullName evidence="5">YGGT family protein</fullName>
    </recommendedName>
</protein>
<proteinExistence type="predicted"/>
<gene>
    <name evidence="3" type="ORF">JOM49_000866</name>
</gene>
<feature type="compositionally biased region" description="Basic and acidic residues" evidence="1">
    <location>
        <begin position="1"/>
        <end position="15"/>
    </location>
</feature>
<organism evidence="3 4">
    <name type="scientific">Amycolatopsis magusensis</name>
    <dbReference type="NCBI Taxonomy" id="882444"/>
    <lineage>
        <taxon>Bacteria</taxon>
        <taxon>Bacillati</taxon>
        <taxon>Actinomycetota</taxon>
        <taxon>Actinomycetes</taxon>
        <taxon>Pseudonocardiales</taxon>
        <taxon>Pseudonocardiaceae</taxon>
        <taxon>Amycolatopsis</taxon>
    </lineage>
</organism>
<keyword evidence="2" id="KW-0812">Transmembrane</keyword>
<reference evidence="3 4" key="1">
    <citation type="submission" date="2021-03" db="EMBL/GenBank/DDBJ databases">
        <title>Sequencing the genomes of 1000 actinobacteria strains.</title>
        <authorList>
            <person name="Klenk H.-P."/>
        </authorList>
    </citation>
    <scope>NUCLEOTIDE SEQUENCE [LARGE SCALE GENOMIC DNA]</scope>
    <source>
        <strain evidence="3 4">DSM 45510</strain>
    </source>
</reference>
<sequence length="152" mass="16383">MGEHSEKPVKGHDEAPTQALPPVAGTPARAEMFREEEALQKEAAKEQRRANRRATRLRIVGLLAAIVRWVGLVFALVLAVHVILVVGGANPDNGITQFIGDWAEPLALGFGDLFTNISDPKAQVLVNYGIAAIFWLIVSSLVAKIIRRVGGA</sequence>
<keyword evidence="4" id="KW-1185">Reference proteome</keyword>
<comment type="caution">
    <text evidence="3">The sequence shown here is derived from an EMBL/GenBank/DDBJ whole genome shotgun (WGS) entry which is preliminary data.</text>
</comment>
<evidence type="ECO:0008006" key="5">
    <source>
        <dbReference type="Google" id="ProtNLM"/>
    </source>
</evidence>
<keyword evidence="2" id="KW-0472">Membrane</keyword>
<accession>A0ABS4PIW6</accession>
<evidence type="ECO:0000256" key="2">
    <source>
        <dbReference type="SAM" id="Phobius"/>
    </source>
</evidence>
<evidence type="ECO:0000256" key="1">
    <source>
        <dbReference type="SAM" id="MobiDB-lite"/>
    </source>
</evidence>
<dbReference type="EMBL" id="JAGGMS010000001">
    <property type="protein sequence ID" value="MBP2179340.1"/>
    <property type="molecule type" value="Genomic_DNA"/>
</dbReference>
<evidence type="ECO:0000313" key="3">
    <source>
        <dbReference type="EMBL" id="MBP2179340.1"/>
    </source>
</evidence>
<feature type="transmembrane region" description="Helical" evidence="2">
    <location>
        <begin position="59"/>
        <end position="84"/>
    </location>
</feature>
<feature type="transmembrane region" description="Helical" evidence="2">
    <location>
        <begin position="125"/>
        <end position="146"/>
    </location>
</feature>
<feature type="region of interest" description="Disordered" evidence="1">
    <location>
        <begin position="1"/>
        <end position="27"/>
    </location>
</feature>